<comment type="subcellular location">
    <subcellularLocation>
        <location evidence="7">Cytoplasm</location>
    </subcellularLocation>
</comment>
<evidence type="ECO:0000256" key="4">
    <source>
        <dbReference type="ARBA" id="ARBA00022679"/>
    </source>
</evidence>
<feature type="binding site" evidence="7">
    <location>
        <position position="28"/>
    </location>
    <ligand>
        <name>3-phosphoshikimate</name>
        <dbReference type="ChEBI" id="CHEBI:145989"/>
    </ligand>
</feature>
<proteinExistence type="inferred from homology"/>
<feature type="binding site" evidence="7">
    <location>
        <position position="414"/>
    </location>
    <ligand>
        <name>phosphoenolpyruvate</name>
        <dbReference type="ChEBI" id="CHEBI:58702"/>
    </ligand>
</feature>
<feature type="binding site" evidence="7">
    <location>
        <position position="97"/>
    </location>
    <ligand>
        <name>phosphoenolpyruvate</name>
        <dbReference type="ChEBI" id="CHEBI:58702"/>
    </ligand>
</feature>
<keyword evidence="5 7" id="KW-0057">Aromatic amino acid biosynthesis</keyword>
<evidence type="ECO:0000256" key="5">
    <source>
        <dbReference type="ARBA" id="ARBA00023141"/>
    </source>
</evidence>
<evidence type="ECO:0000256" key="1">
    <source>
        <dbReference type="ARBA" id="ARBA00004811"/>
    </source>
</evidence>
<feature type="binding site" evidence="7">
    <location>
        <position position="344"/>
    </location>
    <ligand>
        <name>phosphoenolpyruvate</name>
        <dbReference type="ChEBI" id="CHEBI:58702"/>
    </ligand>
</feature>
<protein>
    <recommendedName>
        <fullName evidence="7">3-phosphoshikimate 1-carboxyvinyltransferase</fullName>
        <ecNumber evidence="7">2.5.1.19</ecNumber>
    </recommendedName>
    <alternativeName>
        <fullName evidence="7">5-enolpyruvylshikimate-3-phosphate synthase</fullName>
        <shortName evidence="7">EPSP synthase</shortName>
        <shortName evidence="7">EPSPS</shortName>
    </alternativeName>
</protein>
<organism evidence="9 10">
    <name type="scientific">Streptomyces rectiviolaceus</name>
    <dbReference type="NCBI Taxonomy" id="332591"/>
    <lineage>
        <taxon>Bacteria</taxon>
        <taxon>Bacillati</taxon>
        <taxon>Actinomycetota</taxon>
        <taxon>Actinomycetes</taxon>
        <taxon>Kitasatosporales</taxon>
        <taxon>Streptomycetaceae</taxon>
        <taxon>Streptomyces</taxon>
    </lineage>
</organism>
<keyword evidence="10" id="KW-1185">Reference proteome</keyword>
<keyword evidence="7" id="KW-0963">Cytoplasm</keyword>
<feature type="binding site" evidence="7">
    <location>
        <position position="172"/>
    </location>
    <ligand>
        <name>3-phosphoshikimate</name>
        <dbReference type="ChEBI" id="CHEBI:145989"/>
    </ligand>
</feature>
<dbReference type="InterPro" id="IPR023193">
    <property type="entry name" value="EPSP_synthase_CS"/>
</dbReference>
<accession>A0ABP6MEL4</accession>
<dbReference type="InterPro" id="IPR036968">
    <property type="entry name" value="Enolpyruvate_Tfrase_sf"/>
</dbReference>
<name>A0ABP6MEL4_9ACTN</name>
<feature type="binding site" evidence="7">
    <location>
        <position position="126"/>
    </location>
    <ligand>
        <name>phosphoenolpyruvate</name>
        <dbReference type="ChEBI" id="CHEBI:58702"/>
    </ligand>
</feature>
<dbReference type="NCBIfam" id="TIGR01356">
    <property type="entry name" value="aroA"/>
    <property type="match status" value="1"/>
</dbReference>
<comment type="similarity">
    <text evidence="2 7">Belongs to the EPSP synthase family.</text>
</comment>
<dbReference type="PANTHER" id="PTHR21090">
    <property type="entry name" value="AROM/DEHYDROQUINATE SYNTHASE"/>
    <property type="match status" value="1"/>
</dbReference>
<evidence type="ECO:0000256" key="6">
    <source>
        <dbReference type="ARBA" id="ARBA00044633"/>
    </source>
</evidence>
<evidence type="ECO:0000313" key="9">
    <source>
        <dbReference type="EMBL" id="GAA3097561.1"/>
    </source>
</evidence>
<dbReference type="InterPro" id="IPR013792">
    <property type="entry name" value="RNA3'P_cycl/enolpyr_Trfase_a/b"/>
</dbReference>
<dbReference type="PROSITE" id="PS00885">
    <property type="entry name" value="EPSP_SYNTHASE_2"/>
    <property type="match status" value="1"/>
</dbReference>
<feature type="binding site" evidence="7">
    <location>
        <position position="173"/>
    </location>
    <ligand>
        <name>phosphoenolpyruvate</name>
        <dbReference type="ChEBI" id="CHEBI:58702"/>
    </ligand>
</feature>
<dbReference type="InterPro" id="IPR001986">
    <property type="entry name" value="Enolpyruvate_Tfrase_dom"/>
</dbReference>
<dbReference type="SUPFAM" id="SSF55205">
    <property type="entry name" value="EPT/RTPC-like"/>
    <property type="match status" value="1"/>
</dbReference>
<evidence type="ECO:0000313" key="10">
    <source>
        <dbReference type="Proteomes" id="UP001501637"/>
    </source>
</evidence>
<dbReference type="Pfam" id="PF00275">
    <property type="entry name" value="EPSP_synthase"/>
    <property type="match status" value="1"/>
</dbReference>
<dbReference type="Gene3D" id="3.65.10.10">
    <property type="entry name" value="Enolpyruvate transferase domain"/>
    <property type="match status" value="2"/>
</dbReference>
<comment type="function">
    <text evidence="7">Catalyzes the transfer of the enolpyruvyl moiety of phosphoenolpyruvate (PEP) to the 5-hydroxyl of shikimate-3-phosphate (S3P) to produce enolpyruvyl shikimate-3-phosphate and inorganic phosphate.</text>
</comment>
<comment type="subunit">
    <text evidence="7">Monomer.</text>
</comment>
<feature type="binding site" evidence="7">
    <location>
        <position position="340"/>
    </location>
    <ligand>
        <name>3-phosphoshikimate</name>
        <dbReference type="ChEBI" id="CHEBI:145989"/>
    </ligand>
</feature>
<evidence type="ECO:0000256" key="7">
    <source>
        <dbReference type="HAMAP-Rule" id="MF_00210"/>
    </source>
</evidence>
<comment type="caution">
    <text evidence="7">Lacks conserved residue(s) required for the propagation of feature annotation.</text>
</comment>
<sequence length="434" mass="45780">MGFVQYKALHIHAAGELKGAANPPASKSYSARAVLAAALAPGRSEIDNIAGSQNVRAMVDSCQVLGAGIEYPAPDRLVITGSGRQRDGVTVNPGNSGVVLRLLMGATAVLRRTTFMTPFSASLGRRSNSEMVDALRALGSEVTAGVDGRLPITLDGTRVHGGDVSINSRRSSQYLSGLLFLGGLLDEPLTVRVPDELKAPAPVHTTLKVLGATGVEVAPADDFMSFDVATGSRFEAAHHRIGSDPASTAALLALASAVDSTVDIDHHGLEELDGVLEHLIGMGVSLDVGERSVRVSGGGTLRPLDFDGAKAPDAVLPLAALAAHADGTSRFHNIEHIRYKECDRISDFRHELERAGVAAEEKQDELIVHGSPEGVRGGVAVDSHYDHAVVMAMSLIALRSREGLTVNDPQYVAQTFPDFFEQLQRIGGRVTVQS</sequence>
<dbReference type="PIRSF" id="PIRSF000505">
    <property type="entry name" value="EPSPS"/>
    <property type="match status" value="1"/>
</dbReference>
<feature type="binding site" evidence="7">
    <location>
        <position position="173"/>
    </location>
    <ligand>
        <name>3-phosphoshikimate</name>
        <dbReference type="ChEBI" id="CHEBI:145989"/>
    </ligand>
</feature>
<gene>
    <name evidence="9" type="primary">aroA_2</name>
    <name evidence="7" type="synonym">aroA</name>
    <name evidence="9" type="ORF">GCM10010449_21200</name>
</gene>
<comment type="caution">
    <text evidence="9">The sequence shown here is derived from an EMBL/GenBank/DDBJ whole genome shotgun (WGS) entry which is preliminary data.</text>
</comment>
<evidence type="ECO:0000256" key="2">
    <source>
        <dbReference type="ARBA" id="ARBA00009948"/>
    </source>
</evidence>
<comment type="catalytic activity">
    <reaction evidence="6">
        <text>3-phosphoshikimate + phosphoenolpyruvate = 5-O-(1-carboxyvinyl)-3-phosphoshikimate + phosphate</text>
        <dbReference type="Rhea" id="RHEA:21256"/>
        <dbReference type="ChEBI" id="CHEBI:43474"/>
        <dbReference type="ChEBI" id="CHEBI:57701"/>
        <dbReference type="ChEBI" id="CHEBI:58702"/>
        <dbReference type="ChEBI" id="CHEBI:145989"/>
        <dbReference type="EC" id="2.5.1.19"/>
    </reaction>
    <physiologicalReaction direction="left-to-right" evidence="6">
        <dbReference type="Rhea" id="RHEA:21257"/>
    </physiologicalReaction>
</comment>
<feature type="active site" description="Proton acceptor" evidence="7">
    <location>
        <position position="313"/>
    </location>
</feature>
<feature type="binding site" evidence="7">
    <location>
        <position position="27"/>
    </location>
    <ligand>
        <name>3-phosphoshikimate</name>
        <dbReference type="ChEBI" id="CHEBI:145989"/>
    </ligand>
</feature>
<dbReference type="Proteomes" id="UP001501637">
    <property type="component" value="Unassembled WGS sequence"/>
</dbReference>
<dbReference type="PANTHER" id="PTHR21090:SF5">
    <property type="entry name" value="PENTAFUNCTIONAL AROM POLYPEPTIDE"/>
    <property type="match status" value="1"/>
</dbReference>
<feature type="domain" description="Enolpyruvate transferase" evidence="8">
    <location>
        <begin position="14"/>
        <end position="423"/>
    </location>
</feature>
<dbReference type="EMBL" id="BAAAUG010000031">
    <property type="protein sequence ID" value="GAA3097561.1"/>
    <property type="molecule type" value="Genomic_DNA"/>
</dbReference>
<reference evidence="10" key="1">
    <citation type="journal article" date="2019" name="Int. J. Syst. Evol. Microbiol.">
        <title>The Global Catalogue of Microorganisms (GCM) 10K type strain sequencing project: providing services to taxonomists for standard genome sequencing and annotation.</title>
        <authorList>
            <consortium name="The Broad Institute Genomics Platform"/>
            <consortium name="The Broad Institute Genome Sequencing Center for Infectious Disease"/>
            <person name="Wu L."/>
            <person name="Ma J."/>
        </authorList>
    </citation>
    <scope>NUCLEOTIDE SEQUENCE [LARGE SCALE GENOMIC DNA]</scope>
    <source>
        <strain evidence="10">JCM 9092</strain>
    </source>
</reference>
<evidence type="ECO:0000259" key="8">
    <source>
        <dbReference type="Pfam" id="PF00275"/>
    </source>
</evidence>
<keyword evidence="3 7" id="KW-0028">Amino-acid biosynthesis</keyword>
<keyword evidence="4 7" id="KW-0808">Transferase</keyword>
<dbReference type="InterPro" id="IPR006264">
    <property type="entry name" value="EPSP_synthase"/>
</dbReference>
<dbReference type="RefSeq" id="WP_344520365.1">
    <property type="nucleotide sequence ID" value="NZ_BAAAUG010000031.1"/>
</dbReference>
<dbReference type="HAMAP" id="MF_00210">
    <property type="entry name" value="EPSP_synth"/>
    <property type="match status" value="1"/>
</dbReference>
<feature type="binding site" evidence="7">
    <location>
        <position position="171"/>
    </location>
    <ligand>
        <name>3-phosphoshikimate</name>
        <dbReference type="ChEBI" id="CHEBI:145989"/>
    </ligand>
</feature>
<feature type="binding site" evidence="7">
    <location>
        <position position="32"/>
    </location>
    <ligand>
        <name>3-phosphoshikimate</name>
        <dbReference type="ChEBI" id="CHEBI:145989"/>
    </ligand>
</feature>
<dbReference type="EC" id="2.5.1.19" evidence="7"/>
<feature type="binding site" evidence="7">
    <location>
        <position position="27"/>
    </location>
    <ligand>
        <name>phosphoenolpyruvate</name>
        <dbReference type="ChEBI" id="CHEBI:58702"/>
    </ligand>
</feature>
<comment type="pathway">
    <text evidence="1 7">Metabolic intermediate biosynthesis; chorismate biosynthesis; chorismate from D-erythrose 4-phosphate and phosphoenolpyruvate: step 6/7.</text>
</comment>
<evidence type="ECO:0000256" key="3">
    <source>
        <dbReference type="ARBA" id="ARBA00022605"/>
    </source>
</evidence>
<feature type="binding site" evidence="7">
    <location>
        <position position="313"/>
    </location>
    <ligand>
        <name>3-phosphoshikimate</name>
        <dbReference type="ChEBI" id="CHEBI:145989"/>
    </ligand>
</feature>